<dbReference type="AlphaFoldDB" id="A0AAW0CFL0"/>
<evidence type="ECO:0000256" key="1">
    <source>
        <dbReference type="SAM" id="MobiDB-lite"/>
    </source>
</evidence>
<dbReference type="Proteomes" id="UP001362999">
    <property type="component" value="Unassembled WGS sequence"/>
</dbReference>
<gene>
    <name evidence="3" type="ORF">R3P38DRAFT_3475165</name>
</gene>
<dbReference type="Gene3D" id="1.25.40.10">
    <property type="entry name" value="Tetratricopeptide repeat domain"/>
    <property type="match status" value="1"/>
</dbReference>
<evidence type="ECO:0000313" key="3">
    <source>
        <dbReference type="EMBL" id="KAK7038312.1"/>
    </source>
</evidence>
<accession>A0AAW0CFL0</accession>
<name>A0AAW0CFL0_9AGAR</name>
<reference evidence="3 4" key="1">
    <citation type="journal article" date="2024" name="J Genomics">
        <title>Draft genome sequencing and assembly of Favolaschia claudopus CIRM-BRFM 2984 isolated from oak limbs.</title>
        <authorList>
            <person name="Navarro D."/>
            <person name="Drula E."/>
            <person name="Chaduli D."/>
            <person name="Cazenave R."/>
            <person name="Ahrendt S."/>
            <person name="Wang J."/>
            <person name="Lipzen A."/>
            <person name="Daum C."/>
            <person name="Barry K."/>
            <person name="Grigoriev I.V."/>
            <person name="Favel A."/>
            <person name="Rosso M.N."/>
            <person name="Martin F."/>
        </authorList>
    </citation>
    <scope>NUCLEOTIDE SEQUENCE [LARGE SCALE GENOMIC DNA]</scope>
    <source>
        <strain evidence="3 4">CIRM-BRFM 2984</strain>
    </source>
</reference>
<dbReference type="SUPFAM" id="SSF48452">
    <property type="entry name" value="TPR-like"/>
    <property type="match status" value="1"/>
</dbReference>
<evidence type="ECO:0000313" key="4">
    <source>
        <dbReference type="Proteomes" id="UP001362999"/>
    </source>
</evidence>
<dbReference type="EMBL" id="JAWWNJ010000017">
    <property type="protein sequence ID" value="KAK7038312.1"/>
    <property type="molecule type" value="Genomic_DNA"/>
</dbReference>
<feature type="region of interest" description="Disordered" evidence="1">
    <location>
        <begin position="52"/>
        <end position="78"/>
    </location>
</feature>
<keyword evidence="4" id="KW-1185">Reference proteome</keyword>
<organism evidence="3 4">
    <name type="scientific">Favolaschia claudopus</name>
    <dbReference type="NCBI Taxonomy" id="2862362"/>
    <lineage>
        <taxon>Eukaryota</taxon>
        <taxon>Fungi</taxon>
        <taxon>Dikarya</taxon>
        <taxon>Basidiomycota</taxon>
        <taxon>Agaricomycotina</taxon>
        <taxon>Agaricomycetes</taxon>
        <taxon>Agaricomycetidae</taxon>
        <taxon>Agaricales</taxon>
        <taxon>Marasmiineae</taxon>
        <taxon>Mycenaceae</taxon>
        <taxon>Favolaschia</taxon>
    </lineage>
</organism>
<proteinExistence type="predicted"/>
<comment type="caution">
    <text evidence="3">The sequence shown here is derived from an EMBL/GenBank/DDBJ whole genome shotgun (WGS) entry which is preliminary data.</text>
</comment>
<dbReference type="InterPro" id="IPR011990">
    <property type="entry name" value="TPR-like_helical_dom_sf"/>
</dbReference>
<sequence>MKYIQGQWGSAEEFPIASESPWGWALSRFPSTIQTESASVIHKLLPELQTTMAKKKKSPKTAPPTSVQEKVSTPESLKEEGNALFKSGKFHAALTDPPEPLKNILRSSTLMVHWIILTSSLQAADLAPSVATYHGNLSAALTEEGEYLKAIKAIQRAEEVVIARDSEESCKLLAKLSDRLARCLYGASRQNIIDSQFTADHAKLITDLRKLVPSPGKSSWWTRYHRLQFETLPIRRSTLYTGVEYFTIGHDSFHSLLQGCLSGWGPHSEATCPGDSDIPKHSAGGQSTFSFLFGGVGDARHVYSTLLDIYLQNRSSKQVTAHFSLVDIQPAALARDLIFLLVAWNASSTALRSDTKGLSSKTAFYLFCGGAMPPDSYDLLMKTCRELKTALGESPPRLPSFIIIEPGLIPLILESVSFWLDLPSAITTAKVLECMIKPDPKEFISGLRQPLIRAECEVFASLKVLIPPYMDEFEAASNQVEFGRRSDLKGVRRYIEKHWKPNPTLFDPRNYALYNGGHYPNYFDRFGSPNRLAIDASDTLYGRLIDHDPSLGSRGMDPRWPSFTKFHTALFGPMVSALELLKTQVKFEFIGGDVVNFMALLKSGSSFLDWRKDSPTSFTRAWMSNVPDYAGGLLDMALYAVPCLQSVDVASVGMNCLFNGPTWNNKFDDFVYTYTLLLPDQLPQYLGCKLRWFQRVPSILHQPFCLLPCKLPLNSSSHASRTNLEAWLHRVLLRILSPPALIMELNHYILLPTTFRTFMELLIRTVELGYPISWIAEFLNSILSDTLHSTWRPYASSPMPANTITVQYSSTKLQLSSWMADIEVVVASAVPNFPSDLGLSNYLNFAEIGVYRAKIQDIAPDPDHYIGLALLFCAPKFPVGRGSFATRDVLLAKTPSGHAVQIVYSILTREVDVDKKTGTVSWKMSNARFERMKREGWGLYFWLPDLSMIASARSDASDWERI</sequence>
<protein>
    <recommendedName>
        <fullName evidence="2">DUF4470 domain-containing protein</fullName>
    </recommendedName>
</protein>
<feature type="domain" description="DUF4470" evidence="2">
    <location>
        <begin position="281"/>
        <end position="348"/>
    </location>
</feature>
<dbReference type="InterPro" id="IPR027974">
    <property type="entry name" value="DUF4470"/>
</dbReference>
<dbReference type="Pfam" id="PF14737">
    <property type="entry name" value="DUF4470"/>
    <property type="match status" value="1"/>
</dbReference>
<evidence type="ECO:0000259" key="2">
    <source>
        <dbReference type="Pfam" id="PF14737"/>
    </source>
</evidence>